<accession>A0A9Q1B0D4</accession>
<proteinExistence type="predicted"/>
<protein>
    <submittedName>
        <fullName evidence="1">Uncharacterized protein</fullName>
    </submittedName>
</protein>
<feature type="non-terminal residue" evidence="1">
    <location>
        <position position="1"/>
    </location>
</feature>
<dbReference type="AlphaFoldDB" id="A0A9Q1B0D4"/>
<gene>
    <name evidence="1" type="ORF">JRQ81_018204</name>
</gene>
<feature type="non-terminal residue" evidence="1">
    <location>
        <position position="79"/>
    </location>
</feature>
<keyword evidence="2" id="KW-1185">Reference proteome</keyword>
<dbReference type="OrthoDB" id="9863428at2759"/>
<name>A0A9Q1B0D4_9SAUR</name>
<evidence type="ECO:0000313" key="1">
    <source>
        <dbReference type="EMBL" id="KAJ7325184.1"/>
    </source>
</evidence>
<dbReference type="Proteomes" id="UP001142489">
    <property type="component" value="Unassembled WGS sequence"/>
</dbReference>
<dbReference type="EMBL" id="JAPFRF010000008">
    <property type="protein sequence ID" value="KAJ7325184.1"/>
    <property type="molecule type" value="Genomic_DNA"/>
</dbReference>
<sequence>ILESMSSVWQFIWRDGYEATFWGILGALRIRELVDSGKEDQSKAALQVADLWLNGERAMICIRKSKMYKWDKGTQLVLV</sequence>
<evidence type="ECO:0000313" key="2">
    <source>
        <dbReference type="Proteomes" id="UP001142489"/>
    </source>
</evidence>
<comment type="caution">
    <text evidence="1">The sequence shown here is derived from an EMBL/GenBank/DDBJ whole genome shotgun (WGS) entry which is preliminary data.</text>
</comment>
<organism evidence="1 2">
    <name type="scientific">Phrynocephalus forsythii</name>
    <dbReference type="NCBI Taxonomy" id="171643"/>
    <lineage>
        <taxon>Eukaryota</taxon>
        <taxon>Metazoa</taxon>
        <taxon>Chordata</taxon>
        <taxon>Craniata</taxon>
        <taxon>Vertebrata</taxon>
        <taxon>Euteleostomi</taxon>
        <taxon>Lepidosauria</taxon>
        <taxon>Squamata</taxon>
        <taxon>Bifurcata</taxon>
        <taxon>Unidentata</taxon>
        <taxon>Episquamata</taxon>
        <taxon>Toxicofera</taxon>
        <taxon>Iguania</taxon>
        <taxon>Acrodonta</taxon>
        <taxon>Agamidae</taxon>
        <taxon>Agaminae</taxon>
        <taxon>Phrynocephalus</taxon>
    </lineage>
</organism>
<reference evidence="1" key="1">
    <citation type="journal article" date="2023" name="DNA Res.">
        <title>Chromosome-level genome assembly of Phrynocephalus forsythii using third-generation DNA sequencing and Hi-C analysis.</title>
        <authorList>
            <person name="Qi Y."/>
            <person name="Zhao W."/>
            <person name="Zhao Y."/>
            <person name="Niu C."/>
            <person name="Cao S."/>
            <person name="Zhang Y."/>
        </authorList>
    </citation>
    <scope>NUCLEOTIDE SEQUENCE</scope>
    <source>
        <tissue evidence="1">Muscle</tissue>
    </source>
</reference>